<feature type="region of interest" description="Disordered" evidence="1">
    <location>
        <begin position="163"/>
        <end position="192"/>
    </location>
</feature>
<evidence type="ECO:0000259" key="3">
    <source>
        <dbReference type="PROSITE" id="PS50112"/>
    </source>
</evidence>
<keyword evidence="2" id="KW-0812">Transmembrane</keyword>
<evidence type="ECO:0000259" key="5">
    <source>
        <dbReference type="PROSITE" id="PS50887"/>
    </source>
</evidence>
<dbReference type="Pfam" id="PF00989">
    <property type="entry name" value="PAS"/>
    <property type="match status" value="1"/>
</dbReference>
<dbReference type="InterPro" id="IPR007892">
    <property type="entry name" value="CHASE4"/>
</dbReference>
<dbReference type="SUPFAM" id="SSF141868">
    <property type="entry name" value="EAL domain-like"/>
    <property type="match status" value="1"/>
</dbReference>
<keyword evidence="2" id="KW-0472">Membrane</keyword>
<evidence type="ECO:0000313" key="6">
    <source>
        <dbReference type="EMBL" id="SUP85900.1"/>
    </source>
</evidence>
<dbReference type="SMART" id="SM00052">
    <property type="entry name" value="EAL"/>
    <property type="match status" value="1"/>
</dbReference>
<dbReference type="SMART" id="SM00267">
    <property type="entry name" value="GGDEF"/>
    <property type="match status" value="1"/>
</dbReference>
<dbReference type="SUPFAM" id="SSF55073">
    <property type="entry name" value="Nucleotide cyclase"/>
    <property type="match status" value="1"/>
</dbReference>
<dbReference type="InterPro" id="IPR035919">
    <property type="entry name" value="EAL_sf"/>
</dbReference>
<dbReference type="InterPro" id="IPR029787">
    <property type="entry name" value="Nucleotide_cyclase"/>
</dbReference>
<dbReference type="EMBL" id="UHJC01000001">
    <property type="protein sequence ID" value="SUP85900.1"/>
    <property type="molecule type" value="Genomic_DNA"/>
</dbReference>
<evidence type="ECO:0000256" key="1">
    <source>
        <dbReference type="SAM" id="MobiDB-lite"/>
    </source>
</evidence>
<dbReference type="Gene3D" id="3.20.20.450">
    <property type="entry name" value="EAL domain"/>
    <property type="match status" value="1"/>
</dbReference>
<dbReference type="SUPFAM" id="SSF55785">
    <property type="entry name" value="PYP-like sensor domain (PAS domain)"/>
    <property type="match status" value="1"/>
</dbReference>
<dbReference type="InterPro" id="IPR001633">
    <property type="entry name" value="EAL_dom"/>
</dbReference>
<evidence type="ECO:0000259" key="4">
    <source>
        <dbReference type="PROSITE" id="PS50883"/>
    </source>
</evidence>
<dbReference type="PANTHER" id="PTHR44757">
    <property type="entry name" value="DIGUANYLATE CYCLASE DGCP"/>
    <property type="match status" value="1"/>
</dbReference>
<feature type="transmembrane region" description="Helical" evidence="2">
    <location>
        <begin position="28"/>
        <end position="47"/>
    </location>
</feature>
<dbReference type="Proteomes" id="UP000255087">
    <property type="component" value="Unassembled WGS sequence"/>
</dbReference>
<name>A0A380QD24_YERPU</name>
<feature type="transmembrane region" description="Helical" evidence="2">
    <location>
        <begin position="293"/>
        <end position="316"/>
    </location>
</feature>
<dbReference type="RefSeq" id="WP_309484950.1">
    <property type="nucleotide sequence ID" value="NZ_UHJC01000001.1"/>
</dbReference>
<dbReference type="InterPro" id="IPR043128">
    <property type="entry name" value="Rev_trsase/Diguanyl_cyclase"/>
</dbReference>
<feature type="domain" description="EAL" evidence="4">
    <location>
        <begin position="633"/>
        <end position="883"/>
    </location>
</feature>
<organism evidence="6 7">
    <name type="scientific">Yersinia pseudotuberculosis</name>
    <dbReference type="NCBI Taxonomy" id="633"/>
    <lineage>
        <taxon>Bacteria</taxon>
        <taxon>Pseudomonadati</taxon>
        <taxon>Pseudomonadota</taxon>
        <taxon>Gammaproteobacteria</taxon>
        <taxon>Enterobacterales</taxon>
        <taxon>Yersiniaceae</taxon>
        <taxon>Yersinia</taxon>
    </lineage>
</organism>
<dbReference type="PROSITE" id="PS50887">
    <property type="entry name" value="GGDEF"/>
    <property type="match status" value="1"/>
</dbReference>
<feature type="compositionally biased region" description="Low complexity" evidence="1">
    <location>
        <begin position="165"/>
        <end position="187"/>
    </location>
</feature>
<dbReference type="PROSITE" id="PS50112">
    <property type="entry name" value="PAS"/>
    <property type="match status" value="1"/>
</dbReference>
<dbReference type="InterPro" id="IPR035965">
    <property type="entry name" value="PAS-like_dom_sf"/>
</dbReference>
<accession>A0A380QD24</accession>
<dbReference type="Pfam" id="PF05228">
    <property type="entry name" value="CHASE4"/>
    <property type="match status" value="1"/>
</dbReference>
<dbReference type="InterPro" id="IPR000014">
    <property type="entry name" value="PAS"/>
</dbReference>
<dbReference type="CDD" id="cd01949">
    <property type="entry name" value="GGDEF"/>
    <property type="match status" value="1"/>
</dbReference>
<dbReference type="NCBIfam" id="TIGR00229">
    <property type="entry name" value="sensory_box"/>
    <property type="match status" value="1"/>
</dbReference>
<dbReference type="GO" id="GO:0006355">
    <property type="term" value="P:regulation of DNA-templated transcription"/>
    <property type="evidence" value="ECO:0007669"/>
    <property type="project" value="InterPro"/>
</dbReference>
<protein>
    <submittedName>
        <fullName evidence="6">Sensory box-containing diguanylate cyclase</fullName>
    </submittedName>
</protein>
<dbReference type="AlphaFoldDB" id="A0A380QD24"/>
<dbReference type="NCBIfam" id="TIGR00254">
    <property type="entry name" value="GGDEF"/>
    <property type="match status" value="1"/>
</dbReference>
<dbReference type="CDD" id="cd00130">
    <property type="entry name" value="PAS"/>
    <property type="match status" value="1"/>
</dbReference>
<proteinExistence type="predicted"/>
<dbReference type="InterPro" id="IPR000160">
    <property type="entry name" value="GGDEF_dom"/>
</dbReference>
<dbReference type="Gene3D" id="3.30.450.20">
    <property type="entry name" value="PAS domain"/>
    <property type="match status" value="1"/>
</dbReference>
<dbReference type="CDD" id="cd01948">
    <property type="entry name" value="EAL"/>
    <property type="match status" value="1"/>
</dbReference>
<sequence length="885" mass="99595">MTDARLPKSTSRITGENVFFAKRTLQTMALLVGMTIIIAVVGIIYIASQLNEQASVQSRFLVEKAWKMQQDSLKARIKDNAFWGDAYQNLHVKMDTDWAFISQNMGPSLYKDFSLEGVFVIDGQGKTRYSVINGQLVNTDLQRWLHKDITPLIDIARQQAGKPYSQKPYSQKPSAQKQSSQKQPAQKNATEQQHIAVDTLDVAGQPALIAAAALTPGEDPRVQWVAGPPSVLVFINILTPAELNALGENYGIHNLRMPRNSQDAASKPSLVIASSDNRTLTLHWDQEMPGTPLLNILLPLLALVALIIGLTAWLVIRRAISEAQTTDRSRAALATSEERFRHVAESASDWLWETDAELQITYLSQRFLIISGWSVDHWLGRHLDSLLNCDITSLRTWLQHTHLTDSRNELQCTYFSAKGDKRVCRIHAKPIIQQGEIIGFRGTASDLTREIEAQKRIEHLSLHDALTGLPNRTLMTEFLENKLHNLAAVEHPLVILNVNLDKFKPVNDNFGHVTGDQVLYQVAERLRSCLRDKDLVSRQGGDEFVLIISDLSSSYEIELLCARVITRIQMPYVINEQEIYLGASIGITLAPQDSMQAEELLRFADIAMCEAKNSPRNRWRFYASEMNDRLMQRIELEKFLRLAVKKSEFCLYYQPRYRTDDMQLIGAEALVRWNHPVLGLLMPDLFIALAEETGLITAISDWTLLQACQDAMTWPTSLIVSVNISAIEFRGQCLIERVRQALLVTGLPSHRLELEITERIMIEDADGALKIMTALKTLGIRLSIDDFGTGYSSLNYLHRFPFDGLKIDKSFIDKLTESHEGQSIVEGIINLGHAISMTVIAEGVETAEQLTYLQSLHCDEVQGYLLAKPMPVEELSLIFSEDLSV</sequence>
<dbReference type="PANTHER" id="PTHR44757:SF10">
    <property type="entry name" value="MEMBRANE PROTEIN"/>
    <property type="match status" value="1"/>
</dbReference>
<dbReference type="InterPro" id="IPR052155">
    <property type="entry name" value="Biofilm_reg_signaling"/>
</dbReference>
<evidence type="ECO:0000256" key="2">
    <source>
        <dbReference type="SAM" id="Phobius"/>
    </source>
</evidence>
<dbReference type="SMART" id="SM00091">
    <property type="entry name" value="PAS"/>
    <property type="match status" value="1"/>
</dbReference>
<dbReference type="Pfam" id="PF00563">
    <property type="entry name" value="EAL"/>
    <property type="match status" value="1"/>
</dbReference>
<dbReference type="InterPro" id="IPR013767">
    <property type="entry name" value="PAS_fold"/>
</dbReference>
<dbReference type="PROSITE" id="PS50883">
    <property type="entry name" value="EAL"/>
    <property type="match status" value="1"/>
</dbReference>
<reference evidence="6 7" key="1">
    <citation type="submission" date="2018-06" db="EMBL/GenBank/DDBJ databases">
        <authorList>
            <consortium name="Pathogen Informatics"/>
            <person name="Doyle S."/>
        </authorList>
    </citation>
    <scope>NUCLEOTIDE SEQUENCE [LARGE SCALE GENOMIC DNA]</scope>
    <source>
        <strain evidence="6 7">NCTC8580</strain>
    </source>
</reference>
<feature type="domain" description="GGDEF" evidence="5">
    <location>
        <begin position="491"/>
        <end position="624"/>
    </location>
</feature>
<keyword evidence="2" id="KW-1133">Transmembrane helix</keyword>
<gene>
    <name evidence="6" type="primary">cph2</name>
    <name evidence="6" type="ORF">NCTC8580_03936</name>
</gene>
<evidence type="ECO:0000313" key="7">
    <source>
        <dbReference type="Proteomes" id="UP000255087"/>
    </source>
</evidence>
<dbReference type="Gene3D" id="3.30.70.270">
    <property type="match status" value="1"/>
</dbReference>
<dbReference type="Pfam" id="PF00990">
    <property type="entry name" value="GGDEF"/>
    <property type="match status" value="1"/>
</dbReference>
<feature type="domain" description="PAS" evidence="3">
    <location>
        <begin position="336"/>
        <end position="383"/>
    </location>
</feature>